<dbReference type="EMBL" id="BMLV01000003">
    <property type="protein sequence ID" value="GGP04639.1"/>
    <property type="molecule type" value="Genomic_DNA"/>
</dbReference>
<reference evidence="5" key="1">
    <citation type="journal article" date="2019" name="Int. J. Syst. Evol. Microbiol.">
        <title>The Global Catalogue of Microorganisms (GCM) 10K type strain sequencing project: providing services to taxonomists for standard genome sequencing and annotation.</title>
        <authorList>
            <consortium name="The Broad Institute Genomics Platform"/>
            <consortium name="The Broad Institute Genome Sequencing Center for Infectious Disease"/>
            <person name="Wu L."/>
            <person name="Ma J."/>
        </authorList>
    </citation>
    <scope>NUCLEOTIDE SEQUENCE [LARGE SCALE GENOMIC DNA]</scope>
    <source>
        <strain evidence="5">CGMCC 1.7656</strain>
    </source>
</reference>
<keyword evidence="5" id="KW-1185">Reference proteome</keyword>
<feature type="compositionally biased region" description="Basic and acidic residues" evidence="1">
    <location>
        <begin position="305"/>
        <end position="337"/>
    </location>
</feature>
<keyword evidence="2" id="KW-0812">Transmembrane</keyword>
<feature type="domain" description="PASTA" evidence="3">
    <location>
        <begin position="39"/>
        <end position="105"/>
    </location>
</feature>
<organism evidence="4 5">
    <name type="scientific">Cloacibacterium rupense</name>
    <dbReference type="NCBI Taxonomy" id="517423"/>
    <lineage>
        <taxon>Bacteria</taxon>
        <taxon>Pseudomonadati</taxon>
        <taxon>Bacteroidota</taxon>
        <taxon>Flavobacteriia</taxon>
        <taxon>Flavobacteriales</taxon>
        <taxon>Weeksellaceae</taxon>
    </lineage>
</organism>
<feature type="compositionally biased region" description="Low complexity" evidence="1">
    <location>
        <begin position="278"/>
        <end position="290"/>
    </location>
</feature>
<dbReference type="RefSeq" id="WP_188617764.1">
    <property type="nucleotide sequence ID" value="NZ_BMLV01000003.1"/>
</dbReference>
<comment type="caution">
    <text evidence="4">The sequence shown here is derived from an EMBL/GenBank/DDBJ whole genome shotgun (WGS) entry which is preliminary data.</text>
</comment>
<evidence type="ECO:0000256" key="2">
    <source>
        <dbReference type="SAM" id="Phobius"/>
    </source>
</evidence>
<sequence length="337" mass="37892">MFRSFFHWKVFVNLLLAIALFVGLVWLTFRWLEFHTNHGDEIPVPNVVNMTVQQAIQVLDDQGLEYEVDSFKFDPKFRPYQVLQIFPSPGSRVKDGRTIVLKVNPKTYAPVTIPDILDGYKGLAFRKLERLELKVGDTIYEPNIQKDAVIRMMYNGSVIKPGAKVPMFSTIDLVIGTGPKRNVTVPNLVGMTVAQAKVIIAQNLFEVGIIDFQDGGKSDSDIIYYQDPEAGAVRDQGMQIDLWASKKTPAEMQAKIRELDEMYRPKIEIAPPSEDFSVPAEEPVKVAPEPQKQQSPPPASTNTKPQEEKTVTKKPVENKPTETKAAEKKPAKKVIVE</sequence>
<dbReference type="InterPro" id="IPR005543">
    <property type="entry name" value="PASTA_dom"/>
</dbReference>
<dbReference type="CDD" id="cd06577">
    <property type="entry name" value="PASTA_pknB"/>
    <property type="match status" value="2"/>
</dbReference>
<feature type="transmembrane region" description="Helical" evidence="2">
    <location>
        <begin position="12"/>
        <end position="32"/>
    </location>
</feature>
<feature type="domain" description="PASTA" evidence="3">
    <location>
        <begin position="179"/>
        <end position="246"/>
    </location>
</feature>
<keyword evidence="2" id="KW-0472">Membrane</keyword>
<evidence type="ECO:0000256" key="1">
    <source>
        <dbReference type="SAM" id="MobiDB-lite"/>
    </source>
</evidence>
<dbReference type="PROSITE" id="PS51178">
    <property type="entry name" value="PASTA"/>
    <property type="match status" value="2"/>
</dbReference>
<feature type="region of interest" description="Disordered" evidence="1">
    <location>
        <begin position="269"/>
        <end position="337"/>
    </location>
</feature>
<gene>
    <name evidence="4" type="ORF">GCM10010992_17890</name>
</gene>
<accession>A0ABQ2NQQ0</accession>
<proteinExistence type="predicted"/>
<protein>
    <recommendedName>
        <fullName evidence="3">PASTA domain-containing protein</fullName>
    </recommendedName>
</protein>
<name>A0ABQ2NQQ0_9FLAO</name>
<evidence type="ECO:0000313" key="4">
    <source>
        <dbReference type="EMBL" id="GGP04639.1"/>
    </source>
</evidence>
<dbReference type="Gene3D" id="3.30.10.20">
    <property type="match status" value="3"/>
</dbReference>
<dbReference type="Pfam" id="PF03793">
    <property type="entry name" value="PASTA"/>
    <property type="match status" value="2"/>
</dbReference>
<evidence type="ECO:0000259" key="3">
    <source>
        <dbReference type="PROSITE" id="PS51178"/>
    </source>
</evidence>
<dbReference type="SMART" id="SM00740">
    <property type="entry name" value="PASTA"/>
    <property type="match status" value="2"/>
</dbReference>
<evidence type="ECO:0000313" key="5">
    <source>
        <dbReference type="Proteomes" id="UP000620064"/>
    </source>
</evidence>
<dbReference type="Proteomes" id="UP000620064">
    <property type="component" value="Unassembled WGS sequence"/>
</dbReference>
<keyword evidence="2" id="KW-1133">Transmembrane helix</keyword>